<feature type="compositionally biased region" description="Basic and acidic residues" evidence="1">
    <location>
        <begin position="338"/>
        <end position="355"/>
    </location>
</feature>
<keyword evidence="4" id="KW-1185">Reference proteome</keyword>
<evidence type="ECO:0000313" key="3">
    <source>
        <dbReference type="EMBL" id="MCZ0857249.1"/>
    </source>
</evidence>
<evidence type="ECO:0000256" key="1">
    <source>
        <dbReference type="SAM" id="MobiDB-lite"/>
    </source>
</evidence>
<dbReference type="Proteomes" id="UP001072034">
    <property type="component" value="Unassembled WGS sequence"/>
</dbReference>
<reference evidence="3" key="1">
    <citation type="submission" date="2022-10" db="EMBL/GenBank/DDBJ databases">
        <title>Genome sequence of Actinomyces israelii ATCC 10048.</title>
        <authorList>
            <person name="Watt R.M."/>
            <person name="Tong W.M."/>
        </authorList>
    </citation>
    <scope>NUCLEOTIDE SEQUENCE</scope>
    <source>
        <strain evidence="3">ATCC 10048</strain>
    </source>
</reference>
<comment type="caution">
    <text evidence="3">The sequence shown here is derived from an EMBL/GenBank/DDBJ whole genome shotgun (WGS) entry which is preliminary data.</text>
</comment>
<dbReference type="PANTHER" id="PTHR30595:SF6">
    <property type="entry name" value="SCHLAFEN ALBA-2 DOMAIN-CONTAINING PROTEIN"/>
    <property type="match status" value="1"/>
</dbReference>
<evidence type="ECO:0000313" key="4">
    <source>
        <dbReference type="Proteomes" id="UP001072034"/>
    </source>
</evidence>
<sequence length="355" mass="39141">MTDDDLLSHVARIRRQRSDDALVEAKAAVRDLPKSIWDTISAFANTDGGTVILGLDEREDFQPAEGFTESVASQRINALITGLNTSSQGSAKVLPVPGCHPERATVDGRPVVVLDVPSLRERPDLDLPCHVVAKGIQNGSFKRVDDHDVRLSSYEVYVLASRRIEDRTDREPVTGTSLEDLDPRSVDRLLTELRSSSSHILDHIAEDDREAALRRLNVLTSDSVPTFAGYVTLSPYPQQELPRLVVDVSVHPGTQKAPEGDVRFLDRQVCDGPIPLMVEDAVSAVARNLRRRRMTRGALAEDVLEIPEDVLREAITNAVMHRARSGTDGCCGHLSGPGRDRESRRPLRGQDRCQS</sequence>
<dbReference type="Pfam" id="PF04326">
    <property type="entry name" value="SLFN_AlbA_2"/>
    <property type="match status" value="1"/>
</dbReference>
<dbReference type="InterPro" id="IPR007421">
    <property type="entry name" value="Schlafen_AlbA_2_dom"/>
</dbReference>
<name>A0ABT4I684_9ACTO</name>
<proteinExistence type="predicted"/>
<dbReference type="Gene3D" id="3.30.950.30">
    <property type="entry name" value="Schlafen, AAA domain"/>
    <property type="match status" value="1"/>
</dbReference>
<dbReference type="InterPro" id="IPR038475">
    <property type="entry name" value="RecG_C_sf"/>
</dbReference>
<feature type="region of interest" description="Disordered" evidence="1">
    <location>
        <begin position="326"/>
        <end position="355"/>
    </location>
</feature>
<dbReference type="PANTHER" id="PTHR30595">
    <property type="entry name" value="GLPR-RELATED TRANSCRIPTIONAL REPRESSOR"/>
    <property type="match status" value="1"/>
</dbReference>
<dbReference type="RefSeq" id="WP_268916881.1">
    <property type="nucleotide sequence ID" value="NZ_JAPTMY010000006.1"/>
</dbReference>
<dbReference type="EMBL" id="JAPTMY010000006">
    <property type="protein sequence ID" value="MCZ0857249.1"/>
    <property type="molecule type" value="Genomic_DNA"/>
</dbReference>
<gene>
    <name evidence="3" type="ORF">OHJ16_04230</name>
</gene>
<dbReference type="Gene3D" id="3.30.565.60">
    <property type="match status" value="1"/>
</dbReference>
<dbReference type="InterPro" id="IPR038461">
    <property type="entry name" value="Schlafen_AlbA_2_dom_sf"/>
</dbReference>
<protein>
    <submittedName>
        <fullName evidence="3">DNA binding domain-containing protein</fullName>
    </submittedName>
</protein>
<evidence type="ECO:0000259" key="2">
    <source>
        <dbReference type="Pfam" id="PF04326"/>
    </source>
</evidence>
<accession>A0ABT4I684</accession>
<organism evidence="3 4">
    <name type="scientific">Actinomyces israelii</name>
    <dbReference type="NCBI Taxonomy" id="1659"/>
    <lineage>
        <taxon>Bacteria</taxon>
        <taxon>Bacillati</taxon>
        <taxon>Actinomycetota</taxon>
        <taxon>Actinomycetes</taxon>
        <taxon>Actinomycetales</taxon>
        <taxon>Actinomycetaceae</taxon>
        <taxon>Actinomyces</taxon>
    </lineage>
</organism>
<feature type="domain" description="Schlafen AlbA-2" evidence="2">
    <location>
        <begin position="22"/>
        <end position="151"/>
    </location>
</feature>